<dbReference type="Proteomes" id="UP000054248">
    <property type="component" value="Unassembled WGS sequence"/>
</dbReference>
<evidence type="ECO:0000256" key="1">
    <source>
        <dbReference type="SAM" id="MobiDB-lite"/>
    </source>
</evidence>
<protein>
    <submittedName>
        <fullName evidence="2">Uncharacterized protein</fullName>
    </submittedName>
</protein>
<evidence type="ECO:0000313" key="3">
    <source>
        <dbReference type="Proteomes" id="UP000054248"/>
    </source>
</evidence>
<organism evidence="2 3">
    <name type="scientific">Tulasnella calospora MUT 4182</name>
    <dbReference type="NCBI Taxonomy" id="1051891"/>
    <lineage>
        <taxon>Eukaryota</taxon>
        <taxon>Fungi</taxon>
        <taxon>Dikarya</taxon>
        <taxon>Basidiomycota</taxon>
        <taxon>Agaricomycotina</taxon>
        <taxon>Agaricomycetes</taxon>
        <taxon>Cantharellales</taxon>
        <taxon>Tulasnellaceae</taxon>
        <taxon>Tulasnella</taxon>
    </lineage>
</organism>
<proteinExistence type="predicted"/>
<reference evidence="3" key="2">
    <citation type="submission" date="2015-01" db="EMBL/GenBank/DDBJ databases">
        <title>Evolutionary Origins and Diversification of the Mycorrhizal Mutualists.</title>
        <authorList>
            <consortium name="DOE Joint Genome Institute"/>
            <consortium name="Mycorrhizal Genomics Consortium"/>
            <person name="Kohler A."/>
            <person name="Kuo A."/>
            <person name="Nagy L.G."/>
            <person name="Floudas D."/>
            <person name="Copeland A."/>
            <person name="Barry K.W."/>
            <person name="Cichocki N."/>
            <person name="Veneault-Fourrey C."/>
            <person name="LaButti K."/>
            <person name="Lindquist E.A."/>
            <person name="Lipzen A."/>
            <person name="Lundell T."/>
            <person name="Morin E."/>
            <person name="Murat C."/>
            <person name="Riley R."/>
            <person name="Ohm R."/>
            <person name="Sun H."/>
            <person name="Tunlid A."/>
            <person name="Henrissat B."/>
            <person name="Grigoriev I.V."/>
            <person name="Hibbett D.S."/>
            <person name="Martin F."/>
        </authorList>
    </citation>
    <scope>NUCLEOTIDE SEQUENCE [LARGE SCALE GENOMIC DNA]</scope>
    <source>
        <strain evidence="3">MUT 4182</strain>
    </source>
</reference>
<dbReference type="EMBL" id="KN822981">
    <property type="protein sequence ID" value="KIO29552.1"/>
    <property type="molecule type" value="Genomic_DNA"/>
</dbReference>
<dbReference type="AlphaFoldDB" id="A0A0C3M790"/>
<accession>A0A0C3M790</accession>
<name>A0A0C3M790_9AGAM</name>
<reference evidence="2 3" key="1">
    <citation type="submission" date="2014-04" db="EMBL/GenBank/DDBJ databases">
        <authorList>
            <consortium name="DOE Joint Genome Institute"/>
            <person name="Kuo A."/>
            <person name="Girlanda M."/>
            <person name="Perotto S."/>
            <person name="Kohler A."/>
            <person name="Nagy L.G."/>
            <person name="Floudas D."/>
            <person name="Copeland A."/>
            <person name="Barry K.W."/>
            <person name="Cichocki N."/>
            <person name="Veneault-Fourrey C."/>
            <person name="LaButti K."/>
            <person name="Lindquist E.A."/>
            <person name="Lipzen A."/>
            <person name="Lundell T."/>
            <person name="Morin E."/>
            <person name="Murat C."/>
            <person name="Sun H."/>
            <person name="Tunlid A."/>
            <person name="Henrissat B."/>
            <person name="Grigoriev I.V."/>
            <person name="Hibbett D.S."/>
            <person name="Martin F."/>
            <person name="Nordberg H.P."/>
            <person name="Cantor M.N."/>
            <person name="Hua S.X."/>
        </authorList>
    </citation>
    <scope>NUCLEOTIDE SEQUENCE [LARGE SCALE GENOMIC DNA]</scope>
    <source>
        <strain evidence="2 3">MUT 4182</strain>
    </source>
</reference>
<evidence type="ECO:0000313" key="2">
    <source>
        <dbReference type="EMBL" id="KIO29552.1"/>
    </source>
</evidence>
<sequence>MDSGQGKMFQGLCKQGTTTAAVESSTPARYSRCHPLPLSLPYVPFLPPRSALSALTFHPLSLSRSLSSYPSLSPLRPTRLEPRLGSGAEDPFPVRTDIEPNDQAAQGAKTEA</sequence>
<feature type="compositionally biased region" description="Low complexity" evidence="1">
    <location>
        <begin position="64"/>
        <end position="77"/>
    </location>
</feature>
<dbReference type="HOGENOM" id="CLU_2147723_0_0_1"/>
<feature type="region of interest" description="Disordered" evidence="1">
    <location>
        <begin position="64"/>
        <end position="112"/>
    </location>
</feature>
<keyword evidence="3" id="KW-1185">Reference proteome</keyword>
<gene>
    <name evidence="2" type="ORF">M407DRAFT_167031</name>
</gene>